<evidence type="ECO:0000313" key="5">
    <source>
        <dbReference type="Proteomes" id="UP000294664"/>
    </source>
</evidence>
<comment type="caution">
    <text evidence="4">The sequence shown here is derived from an EMBL/GenBank/DDBJ whole genome shotgun (WGS) entry which is preliminary data.</text>
</comment>
<dbReference type="SUPFAM" id="SSF52172">
    <property type="entry name" value="CheY-like"/>
    <property type="match status" value="1"/>
</dbReference>
<dbReference type="PANTHER" id="PTHR44591:SF18">
    <property type="entry name" value="REGULATORY PROTEIN"/>
    <property type="match status" value="1"/>
</dbReference>
<sequence length="108" mass="11771">MRLAVCEALRDEGFVAVEAANVEEALAVLEVGLGIDLVFTDVRMPGAVDGLQFARRLKQERPFLPVVVTSGHLERVALAWVSGFLPKPYLPDQLIAMIGTLLPKEEGE</sequence>
<dbReference type="GO" id="GO:0000160">
    <property type="term" value="P:phosphorelay signal transduction system"/>
    <property type="evidence" value="ECO:0007669"/>
    <property type="project" value="InterPro"/>
</dbReference>
<name>A0A4R3LZR8_9HYPH</name>
<dbReference type="InterPro" id="IPR001789">
    <property type="entry name" value="Sig_transdc_resp-reg_receiver"/>
</dbReference>
<evidence type="ECO:0000256" key="2">
    <source>
        <dbReference type="PROSITE-ProRule" id="PRU00169"/>
    </source>
</evidence>
<feature type="modified residue" description="4-aspartylphosphate" evidence="2">
    <location>
        <position position="41"/>
    </location>
</feature>
<dbReference type="PANTHER" id="PTHR44591">
    <property type="entry name" value="STRESS RESPONSE REGULATOR PROTEIN 1"/>
    <property type="match status" value="1"/>
</dbReference>
<dbReference type="AlphaFoldDB" id="A0A4R3LZR8"/>
<dbReference type="CDD" id="cd00156">
    <property type="entry name" value="REC"/>
    <property type="match status" value="1"/>
</dbReference>
<evidence type="ECO:0000256" key="1">
    <source>
        <dbReference type="ARBA" id="ARBA00022553"/>
    </source>
</evidence>
<dbReference type="InterPro" id="IPR050595">
    <property type="entry name" value="Bact_response_regulator"/>
</dbReference>
<evidence type="ECO:0000313" key="4">
    <source>
        <dbReference type="EMBL" id="TCT04295.1"/>
    </source>
</evidence>
<gene>
    <name evidence="4" type="ORF">EDC64_107112</name>
</gene>
<feature type="domain" description="Response regulatory" evidence="3">
    <location>
        <begin position="1"/>
        <end position="102"/>
    </location>
</feature>
<dbReference type="InterPro" id="IPR011006">
    <property type="entry name" value="CheY-like_superfamily"/>
</dbReference>
<dbReference type="SMART" id="SM00448">
    <property type="entry name" value="REC"/>
    <property type="match status" value="1"/>
</dbReference>
<keyword evidence="5" id="KW-1185">Reference proteome</keyword>
<reference evidence="4 5" key="1">
    <citation type="submission" date="2019-03" db="EMBL/GenBank/DDBJ databases">
        <title>Genomic Encyclopedia of Type Strains, Phase IV (KMG-IV): sequencing the most valuable type-strain genomes for metagenomic binning, comparative biology and taxonomic classification.</title>
        <authorList>
            <person name="Goeker M."/>
        </authorList>
    </citation>
    <scope>NUCLEOTIDE SEQUENCE [LARGE SCALE GENOMIC DNA]</scope>
    <source>
        <strain evidence="4 5">DSM 9035</strain>
    </source>
</reference>
<dbReference type="Gene3D" id="3.40.50.2300">
    <property type="match status" value="1"/>
</dbReference>
<dbReference type="Proteomes" id="UP000294664">
    <property type="component" value="Unassembled WGS sequence"/>
</dbReference>
<accession>A0A4R3LZR8</accession>
<evidence type="ECO:0000259" key="3">
    <source>
        <dbReference type="PROSITE" id="PS50110"/>
    </source>
</evidence>
<dbReference type="Pfam" id="PF00072">
    <property type="entry name" value="Response_reg"/>
    <property type="match status" value="1"/>
</dbReference>
<dbReference type="EMBL" id="SMAI01000007">
    <property type="protein sequence ID" value="TCT04295.1"/>
    <property type="molecule type" value="Genomic_DNA"/>
</dbReference>
<protein>
    <submittedName>
        <fullName evidence="4">Response regulator receiver domain-containing protein</fullName>
    </submittedName>
</protein>
<dbReference type="PROSITE" id="PS50110">
    <property type="entry name" value="RESPONSE_REGULATORY"/>
    <property type="match status" value="1"/>
</dbReference>
<proteinExistence type="predicted"/>
<keyword evidence="1 2" id="KW-0597">Phosphoprotein</keyword>
<organism evidence="4 5">
    <name type="scientific">Aquabacter spiritensis</name>
    <dbReference type="NCBI Taxonomy" id="933073"/>
    <lineage>
        <taxon>Bacteria</taxon>
        <taxon>Pseudomonadati</taxon>
        <taxon>Pseudomonadota</taxon>
        <taxon>Alphaproteobacteria</taxon>
        <taxon>Hyphomicrobiales</taxon>
        <taxon>Xanthobacteraceae</taxon>
        <taxon>Aquabacter</taxon>
    </lineage>
</organism>